<dbReference type="HAMAP" id="MF_00041">
    <property type="entry name" value="Cys_tRNA_synth"/>
    <property type="match status" value="1"/>
</dbReference>
<evidence type="ECO:0000256" key="10">
    <source>
        <dbReference type="ARBA" id="ARBA00023146"/>
    </source>
</evidence>
<evidence type="ECO:0000259" key="12">
    <source>
        <dbReference type="Pfam" id="PF01406"/>
    </source>
</evidence>
<name>A0A6J5YR09_9ZZZZ</name>
<dbReference type="GO" id="GO:0004817">
    <property type="term" value="F:cysteine-tRNA ligase activity"/>
    <property type="evidence" value="ECO:0007669"/>
    <property type="project" value="UniProtKB-EC"/>
</dbReference>
<feature type="domain" description="Cysteinyl-tRNA ligase anticodon binding" evidence="13">
    <location>
        <begin position="488"/>
        <end position="533"/>
    </location>
</feature>
<dbReference type="EMBL" id="CAESAB010000002">
    <property type="protein sequence ID" value="CAB4330359.1"/>
    <property type="molecule type" value="Genomic_DNA"/>
</dbReference>
<evidence type="ECO:0000256" key="9">
    <source>
        <dbReference type="ARBA" id="ARBA00022917"/>
    </source>
</evidence>
<dbReference type="PANTHER" id="PTHR10890">
    <property type="entry name" value="CYSTEINYL-TRNA SYNTHETASE"/>
    <property type="match status" value="1"/>
</dbReference>
<dbReference type="InterPro" id="IPR014729">
    <property type="entry name" value="Rossmann-like_a/b/a_fold"/>
</dbReference>
<dbReference type="SUPFAM" id="SSF47323">
    <property type="entry name" value="Anticodon-binding domain of a subclass of class I aminoacyl-tRNA synthetases"/>
    <property type="match status" value="1"/>
</dbReference>
<dbReference type="InterPro" id="IPR009080">
    <property type="entry name" value="tRNAsynth_Ia_anticodon-bd"/>
</dbReference>
<dbReference type="GO" id="GO:0005829">
    <property type="term" value="C:cytosol"/>
    <property type="evidence" value="ECO:0007669"/>
    <property type="project" value="TreeGrafter"/>
</dbReference>
<protein>
    <recommendedName>
        <fullName evidence="3">Cysteine--tRNA ligase</fullName>
        <ecNumber evidence="2">6.1.1.16</ecNumber>
    </recommendedName>
    <alternativeName>
        <fullName evidence="11">Cysteinyl-tRNA synthetase</fullName>
    </alternativeName>
</protein>
<dbReference type="GO" id="GO:0006423">
    <property type="term" value="P:cysteinyl-tRNA aminoacylation"/>
    <property type="evidence" value="ECO:0007669"/>
    <property type="project" value="InterPro"/>
</dbReference>
<evidence type="ECO:0000256" key="11">
    <source>
        <dbReference type="ARBA" id="ARBA00031499"/>
    </source>
</evidence>
<dbReference type="Pfam" id="PF23493">
    <property type="entry name" value="CysS_C"/>
    <property type="match status" value="1"/>
</dbReference>
<dbReference type="PANTHER" id="PTHR10890:SF3">
    <property type="entry name" value="CYSTEINE--TRNA LIGASE, CYTOPLASMIC"/>
    <property type="match status" value="1"/>
</dbReference>
<evidence type="ECO:0000313" key="14">
    <source>
        <dbReference type="EMBL" id="CAB4330359.1"/>
    </source>
</evidence>
<feature type="domain" description="tRNA synthetases class I catalytic" evidence="12">
    <location>
        <begin position="100"/>
        <end position="406"/>
    </location>
</feature>
<keyword evidence="6" id="KW-0547">Nucleotide-binding</keyword>
<proteinExistence type="inferred from homology"/>
<keyword evidence="8" id="KW-0067">ATP-binding</keyword>
<dbReference type="GO" id="GO:0005524">
    <property type="term" value="F:ATP binding"/>
    <property type="evidence" value="ECO:0007669"/>
    <property type="project" value="UniProtKB-KW"/>
</dbReference>
<keyword evidence="7" id="KW-0862">Zinc</keyword>
<dbReference type="InterPro" id="IPR024909">
    <property type="entry name" value="Cys-tRNA/MSH_ligase"/>
</dbReference>
<evidence type="ECO:0000256" key="8">
    <source>
        <dbReference type="ARBA" id="ARBA00022840"/>
    </source>
</evidence>
<reference evidence="14" key="1">
    <citation type="submission" date="2020-05" db="EMBL/GenBank/DDBJ databases">
        <authorList>
            <person name="Chiriac C."/>
            <person name="Salcher M."/>
            <person name="Ghai R."/>
            <person name="Kavagutti S V."/>
        </authorList>
    </citation>
    <scope>NUCLEOTIDE SEQUENCE</scope>
</reference>
<dbReference type="GO" id="GO:0046872">
    <property type="term" value="F:metal ion binding"/>
    <property type="evidence" value="ECO:0007669"/>
    <property type="project" value="UniProtKB-KW"/>
</dbReference>
<evidence type="ECO:0000256" key="1">
    <source>
        <dbReference type="ARBA" id="ARBA00001947"/>
    </source>
</evidence>
<dbReference type="NCBIfam" id="TIGR00435">
    <property type="entry name" value="cysS"/>
    <property type="match status" value="1"/>
</dbReference>
<dbReference type="AlphaFoldDB" id="A0A6J5YR09"/>
<keyword evidence="5" id="KW-0479">Metal-binding</keyword>
<evidence type="ECO:0000256" key="6">
    <source>
        <dbReference type="ARBA" id="ARBA00022741"/>
    </source>
</evidence>
<gene>
    <name evidence="14" type="ORF">UFOPK3820_00113</name>
</gene>
<evidence type="ECO:0000256" key="5">
    <source>
        <dbReference type="ARBA" id="ARBA00022723"/>
    </source>
</evidence>
<dbReference type="Pfam" id="PF01406">
    <property type="entry name" value="tRNA-synt_1e"/>
    <property type="match status" value="1"/>
</dbReference>
<dbReference type="InterPro" id="IPR015803">
    <property type="entry name" value="Cys-tRNA-ligase"/>
</dbReference>
<comment type="cofactor">
    <cofactor evidence="1">
        <name>Zn(2+)</name>
        <dbReference type="ChEBI" id="CHEBI:29105"/>
    </cofactor>
</comment>
<evidence type="ECO:0000256" key="7">
    <source>
        <dbReference type="ARBA" id="ARBA00022833"/>
    </source>
</evidence>
<evidence type="ECO:0000256" key="3">
    <source>
        <dbReference type="ARBA" id="ARBA00014738"/>
    </source>
</evidence>
<accession>A0A6J5YR09</accession>
<evidence type="ECO:0000259" key="13">
    <source>
        <dbReference type="Pfam" id="PF23493"/>
    </source>
</evidence>
<dbReference type="PRINTS" id="PR00983">
    <property type="entry name" value="TRNASYNTHCYS"/>
</dbReference>
<dbReference type="InterPro" id="IPR056411">
    <property type="entry name" value="CysS_C"/>
</dbReference>
<keyword evidence="4" id="KW-0436">Ligase</keyword>
<dbReference type="Gene3D" id="3.40.50.620">
    <property type="entry name" value="HUPs"/>
    <property type="match status" value="1"/>
</dbReference>
<evidence type="ECO:0000256" key="4">
    <source>
        <dbReference type="ARBA" id="ARBA00022598"/>
    </source>
</evidence>
<evidence type="ECO:0000256" key="2">
    <source>
        <dbReference type="ARBA" id="ARBA00012832"/>
    </source>
</evidence>
<keyword evidence="10" id="KW-0030">Aminoacyl-tRNA synthetase</keyword>
<organism evidence="14">
    <name type="scientific">freshwater metagenome</name>
    <dbReference type="NCBI Taxonomy" id="449393"/>
    <lineage>
        <taxon>unclassified sequences</taxon>
        <taxon>metagenomes</taxon>
        <taxon>ecological metagenomes</taxon>
    </lineage>
</organism>
<dbReference type="SUPFAM" id="SSF52374">
    <property type="entry name" value="Nucleotidylyl transferase"/>
    <property type="match status" value="1"/>
</dbReference>
<dbReference type="EC" id="6.1.1.16" evidence="2"/>
<dbReference type="InterPro" id="IPR032678">
    <property type="entry name" value="tRNA-synt_1_cat_dom"/>
</dbReference>
<sequence>MQESPCTITVGHMSAEELRAAIGKRASIRLRDNEGGFRDIVGVLQSETSLINRRGELVEFRLDDIAVYRIIPVFNRRDAQPSTLSMYDTRTRDLKEIVDREGLVTIYCCGPTVYRDAHVGNLRTFLLADLISRTLQLQGLEVDLIQNITDVGHLADDFQGEDKLLAEAERTRIDPFEIAREFEDRFHQDLALLNVQPARAYPRASENMQSMIESIQRLIEIKSAYVGSDGSVYFDATSFESYGAISGNKLEALKPGHRYEYTDEGGKKFHADWALWKLAGARTQMIWDSPWGLGFPGWHIECSAMSIDLLDAHVDVHVGGIDLRFPHHENERAQSNSLTHSEVVQTWVHGEHLLFEGKKMSKSAGNVVLLKDIKTRGIEPLALRLVFLENRYRSQMDLTWAALEAAHATLRRWKNSMAQWGEAKDLKIDLDLSQAFAQDLDTPRAILRLRAIEKDQTIGNQDKRAIFLFADQVLGLSLAEIPMSKPITGEVQRLLDQRVIARKTKNWSQSDSLRDQLANLGIEINDGAAGQSWHWK</sequence>
<keyword evidence="9" id="KW-0648">Protein biosynthesis</keyword>